<reference evidence="5 7" key="1">
    <citation type="submission" date="2017-11" db="EMBL/GenBank/DDBJ databases">
        <title>The genome of Rhizophagus clarus HR1 reveals common genetic basis of auxotrophy among arbuscular mycorrhizal fungi.</title>
        <authorList>
            <person name="Kobayashi Y."/>
        </authorList>
    </citation>
    <scope>NUCLEOTIDE SEQUENCE [LARGE SCALE GENOMIC DNA]</scope>
    <source>
        <strain evidence="5 7">HR1</strain>
    </source>
</reference>
<name>A0A2Z6SC93_9GLOM</name>
<comment type="similarity">
    <text evidence="1">Belongs to the eukaryotic initiation factor 4G family.</text>
</comment>
<dbReference type="InterPro" id="IPR003890">
    <property type="entry name" value="MIF4G-like_typ-3"/>
</dbReference>
<dbReference type="SUPFAM" id="SSF48371">
    <property type="entry name" value="ARM repeat"/>
    <property type="match status" value="1"/>
</dbReference>
<dbReference type="GO" id="GO:0003743">
    <property type="term" value="F:translation initiation factor activity"/>
    <property type="evidence" value="ECO:0007669"/>
    <property type="project" value="UniProtKB-KW"/>
</dbReference>
<dbReference type="Gene3D" id="1.25.40.180">
    <property type="match status" value="1"/>
</dbReference>
<dbReference type="AlphaFoldDB" id="A0A2Z6SC93"/>
<dbReference type="GO" id="GO:0003729">
    <property type="term" value="F:mRNA binding"/>
    <property type="evidence" value="ECO:0007669"/>
    <property type="project" value="TreeGrafter"/>
</dbReference>
<dbReference type="Pfam" id="PF02854">
    <property type="entry name" value="MIF4G"/>
    <property type="match status" value="1"/>
</dbReference>
<dbReference type="STRING" id="94130.A0A2Z6SC93"/>
<dbReference type="PANTHER" id="PTHR23253:SF9">
    <property type="entry name" value="EUKARYOTIC TRANSLATION INITIATION FACTOR 4 GAMMA 2"/>
    <property type="match status" value="1"/>
</dbReference>
<proteinExistence type="inferred from homology"/>
<dbReference type="GO" id="GO:0016281">
    <property type="term" value="C:eukaryotic translation initiation factor 4F complex"/>
    <property type="evidence" value="ECO:0007669"/>
    <property type="project" value="TreeGrafter"/>
</dbReference>
<dbReference type="EMBL" id="BLAL01000020">
    <property type="protein sequence ID" value="GES76353.1"/>
    <property type="molecule type" value="Genomic_DNA"/>
</dbReference>
<evidence type="ECO:0000259" key="4">
    <source>
        <dbReference type="Pfam" id="PF02854"/>
    </source>
</evidence>
<organism evidence="5 7">
    <name type="scientific">Rhizophagus clarus</name>
    <dbReference type="NCBI Taxonomy" id="94130"/>
    <lineage>
        <taxon>Eukaryota</taxon>
        <taxon>Fungi</taxon>
        <taxon>Fungi incertae sedis</taxon>
        <taxon>Mucoromycota</taxon>
        <taxon>Glomeromycotina</taxon>
        <taxon>Glomeromycetes</taxon>
        <taxon>Glomerales</taxon>
        <taxon>Glomeraceae</taxon>
        <taxon>Rhizophagus</taxon>
    </lineage>
</organism>
<dbReference type="PANTHER" id="PTHR23253">
    <property type="entry name" value="EUKARYOTIC TRANSLATION INITIATION FACTOR 4 GAMMA"/>
    <property type="match status" value="1"/>
</dbReference>
<dbReference type="EMBL" id="BEXD01003834">
    <property type="protein sequence ID" value="GBC02527.1"/>
    <property type="molecule type" value="Genomic_DNA"/>
</dbReference>
<accession>A0A2Z6SC93</accession>
<keyword evidence="7" id="KW-1185">Reference proteome</keyword>
<evidence type="ECO:0000256" key="2">
    <source>
        <dbReference type="ARBA" id="ARBA00022540"/>
    </source>
</evidence>
<protein>
    <submittedName>
        <fullName evidence="6">Armadillo-type protein</fullName>
    </submittedName>
</protein>
<dbReference type="Proteomes" id="UP000247702">
    <property type="component" value="Unassembled WGS sequence"/>
</dbReference>
<dbReference type="InterPro" id="IPR016024">
    <property type="entry name" value="ARM-type_fold"/>
</dbReference>
<dbReference type="Proteomes" id="UP000615446">
    <property type="component" value="Unassembled WGS sequence"/>
</dbReference>
<evidence type="ECO:0000313" key="7">
    <source>
        <dbReference type="Proteomes" id="UP000247702"/>
    </source>
</evidence>
<sequence>MERIDPEIVDENVKTTEDKFMQGATLLRKYLLNRCQDEFEKNWVPSVGKREPNLISNENYEAAKVKRQCLIRFICELFRLNMLLECIIHECIKKLLIFQGSPKEEVMENLCILMNMAGARLDHVQTNTNLTQLSHAKAKIYMDSYFEHMEKILKLPNLSGRIKFMLMDVIDLRNNAWKPRQDIKTIAGIHENTT</sequence>
<evidence type="ECO:0000256" key="1">
    <source>
        <dbReference type="ARBA" id="ARBA00005775"/>
    </source>
</evidence>
<gene>
    <name evidence="6" type="ORF">RCL2_000376100</name>
    <name evidence="5" type="ORF">RclHR1_04670005</name>
</gene>
<evidence type="ECO:0000313" key="5">
    <source>
        <dbReference type="EMBL" id="GBC02527.1"/>
    </source>
</evidence>
<feature type="domain" description="MIF4G" evidence="4">
    <location>
        <begin position="26"/>
        <end position="175"/>
    </location>
</feature>
<evidence type="ECO:0000256" key="3">
    <source>
        <dbReference type="ARBA" id="ARBA00022917"/>
    </source>
</evidence>
<comment type="caution">
    <text evidence="5">The sequence shown here is derived from an EMBL/GenBank/DDBJ whole genome shotgun (WGS) entry which is preliminary data.</text>
</comment>
<evidence type="ECO:0000313" key="6">
    <source>
        <dbReference type="EMBL" id="GES76353.1"/>
    </source>
</evidence>
<dbReference type="OrthoDB" id="514777at2759"/>
<keyword evidence="2" id="KW-0396">Initiation factor</keyword>
<keyword evidence="3" id="KW-0648">Protein biosynthesis</keyword>
<reference evidence="6" key="2">
    <citation type="submission" date="2019-10" db="EMBL/GenBank/DDBJ databases">
        <title>Conservation and host-specific expression of non-tandemly repeated heterogenous ribosome RNA gene in arbuscular mycorrhizal fungi.</title>
        <authorList>
            <person name="Maeda T."/>
            <person name="Kobayashi Y."/>
            <person name="Nakagawa T."/>
            <person name="Ezawa T."/>
            <person name="Yamaguchi K."/>
            <person name="Bino T."/>
            <person name="Nishimoto Y."/>
            <person name="Shigenobu S."/>
            <person name="Kawaguchi M."/>
        </authorList>
    </citation>
    <scope>NUCLEOTIDE SEQUENCE</scope>
    <source>
        <strain evidence="6">HR1</strain>
    </source>
</reference>